<proteinExistence type="predicted"/>
<protein>
    <submittedName>
        <fullName evidence="1">Acyl-CoA dehydrogenase</fullName>
    </submittedName>
</protein>
<dbReference type="SUPFAM" id="SSF56645">
    <property type="entry name" value="Acyl-CoA dehydrogenase NM domain-like"/>
    <property type="match status" value="1"/>
</dbReference>
<sequence>MSAPTASTLTPDLGAPRARLIAGDLGSVDAAELLAVIDSIAARASALDRADADLREDIAALAGLGLFDVDRTPVPVAATIIEAVATESLAVAFGAWAQRMTAAYLRHAADRSESAQQSYRAVADGTRPGVTGMAAAQRQVVGLGNVPITATPVDGGYRIDGPIAWASNVYPDSTIVLAANTEDGRSLVLTFGASIPGVEIRTAPDLLALNATASTMIGLDGVVVPDQQVLGEDLGDFLSGVRPQFLVLQAAFCSGVGARSLTEAEGRLEGLGAFYSDEHQALAGRHEHMHSELHRLAAAQHKASLTDLLLLRLDGAEIAPAATRLEAILCGGMGYAQGAPANRRMREAAFLPVQSPSQSQLRWELDRLGVVG</sequence>
<dbReference type="Gene3D" id="2.40.110.10">
    <property type="entry name" value="Butyryl-CoA Dehydrogenase, subunit A, domain 2"/>
    <property type="match status" value="1"/>
</dbReference>
<evidence type="ECO:0000313" key="1">
    <source>
        <dbReference type="EMBL" id="MFC4756316.1"/>
    </source>
</evidence>
<dbReference type="Proteomes" id="UP001595836">
    <property type="component" value="Unassembled WGS sequence"/>
</dbReference>
<dbReference type="RefSeq" id="WP_344993496.1">
    <property type="nucleotide sequence ID" value="NZ_BAABCD010000021.1"/>
</dbReference>
<evidence type="ECO:0000313" key="2">
    <source>
        <dbReference type="Proteomes" id="UP001595836"/>
    </source>
</evidence>
<gene>
    <name evidence="1" type="ORF">ACFO7U_16200</name>
</gene>
<comment type="caution">
    <text evidence="1">The sequence shown here is derived from an EMBL/GenBank/DDBJ whole genome shotgun (WGS) entry which is preliminary data.</text>
</comment>
<dbReference type="EMBL" id="JBHSHP010000059">
    <property type="protein sequence ID" value="MFC4756316.1"/>
    <property type="molecule type" value="Genomic_DNA"/>
</dbReference>
<name>A0ABV9PTW0_9ACTN</name>
<dbReference type="InterPro" id="IPR046373">
    <property type="entry name" value="Acyl-CoA_Oxase/DH_mid-dom_sf"/>
</dbReference>
<reference evidence="2" key="1">
    <citation type="journal article" date="2019" name="Int. J. Syst. Evol. Microbiol.">
        <title>The Global Catalogue of Microorganisms (GCM) 10K type strain sequencing project: providing services to taxonomists for standard genome sequencing and annotation.</title>
        <authorList>
            <consortium name="The Broad Institute Genomics Platform"/>
            <consortium name="The Broad Institute Genome Sequencing Center for Infectious Disease"/>
            <person name="Wu L."/>
            <person name="Ma J."/>
        </authorList>
    </citation>
    <scope>NUCLEOTIDE SEQUENCE [LARGE SCALE GENOMIC DNA]</scope>
    <source>
        <strain evidence="2">JCM 11882</strain>
    </source>
</reference>
<keyword evidence="2" id="KW-1185">Reference proteome</keyword>
<accession>A0ABV9PTW0</accession>
<organism evidence="1 2">
    <name type="scientific">Dietzia aurantiaca</name>
    <dbReference type="NCBI Taxonomy" id="983873"/>
    <lineage>
        <taxon>Bacteria</taxon>
        <taxon>Bacillati</taxon>
        <taxon>Actinomycetota</taxon>
        <taxon>Actinomycetes</taxon>
        <taxon>Mycobacteriales</taxon>
        <taxon>Dietziaceae</taxon>
        <taxon>Dietzia</taxon>
    </lineage>
</organism>
<dbReference type="InterPro" id="IPR009100">
    <property type="entry name" value="AcylCoA_DH/oxidase_NM_dom_sf"/>
</dbReference>